<gene>
    <name evidence="2" type="ORF">K452DRAFT_287083</name>
</gene>
<dbReference type="GeneID" id="54297912"/>
<evidence type="ECO:0000256" key="1">
    <source>
        <dbReference type="SAM" id="MobiDB-lite"/>
    </source>
</evidence>
<feature type="region of interest" description="Disordered" evidence="1">
    <location>
        <begin position="45"/>
        <end position="69"/>
    </location>
</feature>
<reference evidence="2" key="1">
    <citation type="journal article" date="2020" name="Stud. Mycol.">
        <title>101 Dothideomycetes genomes: a test case for predicting lifestyles and emergence of pathogens.</title>
        <authorList>
            <person name="Haridas S."/>
            <person name="Albert R."/>
            <person name="Binder M."/>
            <person name="Bloem J."/>
            <person name="Labutti K."/>
            <person name="Salamov A."/>
            <person name="Andreopoulos B."/>
            <person name="Baker S."/>
            <person name="Barry K."/>
            <person name="Bills G."/>
            <person name="Bluhm B."/>
            <person name="Cannon C."/>
            <person name="Castanera R."/>
            <person name="Culley D."/>
            <person name="Daum C."/>
            <person name="Ezra D."/>
            <person name="Gonzalez J."/>
            <person name="Henrissat B."/>
            <person name="Kuo A."/>
            <person name="Liang C."/>
            <person name="Lipzen A."/>
            <person name="Lutzoni F."/>
            <person name="Magnuson J."/>
            <person name="Mondo S."/>
            <person name="Nolan M."/>
            <person name="Ohm R."/>
            <person name="Pangilinan J."/>
            <person name="Park H.-J."/>
            <person name="Ramirez L."/>
            <person name="Alfaro M."/>
            <person name="Sun H."/>
            <person name="Tritt A."/>
            <person name="Yoshinaga Y."/>
            <person name="Zwiers L.-H."/>
            <person name="Turgeon B."/>
            <person name="Goodwin S."/>
            <person name="Spatafora J."/>
            <person name="Crous P."/>
            <person name="Grigoriev I."/>
        </authorList>
    </citation>
    <scope>NUCLEOTIDE SEQUENCE</scope>
    <source>
        <strain evidence="2">CBS 121167</strain>
    </source>
</reference>
<dbReference type="InterPro" id="IPR016813">
    <property type="entry name" value="NADH_Ub_cplx-1_21kDa"/>
</dbReference>
<dbReference type="OrthoDB" id="2093493at2759"/>
<dbReference type="EMBL" id="ML995484">
    <property type="protein sequence ID" value="KAF2142673.1"/>
    <property type="molecule type" value="Genomic_DNA"/>
</dbReference>
<dbReference type="PIRSF" id="PIRSF022976">
    <property type="entry name" value="NADH_Oxi_21kDa"/>
    <property type="match status" value="1"/>
</dbReference>
<proteinExistence type="predicted"/>
<accession>A0A6A6BGW8</accession>
<name>A0A6A6BGW8_9PEZI</name>
<dbReference type="Proteomes" id="UP000799438">
    <property type="component" value="Unassembled WGS sequence"/>
</dbReference>
<dbReference type="PANTHER" id="PTHR37325:SF1">
    <property type="entry name" value="OXIDOREDUCTASE 21 KDA SUBUNIT, PUTATIVE (AFU_ORTHOLOGUE AFUA_4G05910)-RELATED"/>
    <property type="match status" value="1"/>
</dbReference>
<dbReference type="AlphaFoldDB" id="A0A6A6BGW8"/>
<sequence>MSAGSVKHALQSSAGQIKQFKKYTVQPTGIWARISNFLAVDPKRSTGVPLNPQYRLPTPGAQDPNGYDDPVTVPAGDLAENPYWKRDMRRRYMQPSTIKQSDVVGLLSVGSRANEKVELIGEAGQKQLVAVQDEGEKGLAAFFQKDKNLASGVLDKSGLPPLPSGLYEGSQSGQKKYELLSEEEQTYGPKYPCRTFI</sequence>
<evidence type="ECO:0000313" key="3">
    <source>
        <dbReference type="Proteomes" id="UP000799438"/>
    </source>
</evidence>
<organism evidence="2 3">
    <name type="scientific">Aplosporella prunicola CBS 121167</name>
    <dbReference type="NCBI Taxonomy" id="1176127"/>
    <lineage>
        <taxon>Eukaryota</taxon>
        <taxon>Fungi</taxon>
        <taxon>Dikarya</taxon>
        <taxon>Ascomycota</taxon>
        <taxon>Pezizomycotina</taxon>
        <taxon>Dothideomycetes</taxon>
        <taxon>Dothideomycetes incertae sedis</taxon>
        <taxon>Botryosphaeriales</taxon>
        <taxon>Aplosporellaceae</taxon>
        <taxon>Aplosporella</taxon>
    </lineage>
</organism>
<dbReference type="PANTHER" id="PTHR37325">
    <property type="entry name" value="OXIDOREDUCTASE 21 KDA SUBUNIT, PUTATIVE (AFU_ORTHOLOGUE AFUA_4G05910)-RELATED"/>
    <property type="match status" value="1"/>
</dbReference>
<protein>
    <recommendedName>
        <fullName evidence="4">NADH-ubiquinone oxidoreductase 21.3 kDa subunit</fullName>
    </recommendedName>
</protein>
<evidence type="ECO:0008006" key="4">
    <source>
        <dbReference type="Google" id="ProtNLM"/>
    </source>
</evidence>
<dbReference type="CDD" id="cd22849">
    <property type="entry name" value="NuzM"/>
    <property type="match status" value="1"/>
</dbReference>
<dbReference type="RefSeq" id="XP_033398385.1">
    <property type="nucleotide sequence ID" value="XM_033540416.1"/>
</dbReference>
<keyword evidence="3" id="KW-1185">Reference proteome</keyword>
<evidence type="ECO:0000313" key="2">
    <source>
        <dbReference type="EMBL" id="KAF2142673.1"/>
    </source>
</evidence>